<reference evidence="2 3" key="1">
    <citation type="journal article" date="2014" name="Genome Announc.">
        <title>Complete Genome Sequence of Hyphomicrobium nitrativorans Strain NL23, a Denitrifying Bacterium Isolated from Biofilm of a Methanol-Fed Denitrification System Treating Seawater at the Montreal Biodome.</title>
        <authorList>
            <person name="Martineau C."/>
            <person name="Villeneuve C."/>
            <person name="Mauffrey F."/>
            <person name="Villemur R."/>
        </authorList>
    </citation>
    <scope>NUCLEOTIDE SEQUENCE [LARGE SCALE GENOMIC DNA]</scope>
    <source>
        <strain evidence="2">NL23</strain>
    </source>
</reference>
<dbReference type="Proteomes" id="UP000018542">
    <property type="component" value="Chromosome"/>
</dbReference>
<evidence type="ECO:0000256" key="1">
    <source>
        <dbReference type="SAM" id="Phobius"/>
    </source>
</evidence>
<keyword evidence="1" id="KW-0812">Transmembrane</keyword>
<keyword evidence="1" id="KW-1133">Transmembrane helix</keyword>
<organism evidence="2 3">
    <name type="scientific">Hyphomicrobium nitrativorans NL23</name>
    <dbReference type="NCBI Taxonomy" id="1029756"/>
    <lineage>
        <taxon>Bacteria</taxon>
        <taxon>Pseudomonadati</taxon>
        <taxon>Pseudomonadota</taxon>
        <taxon>Alphaproteobacteria</taxon>
        <taxon>Hyphomicrobiales</taxon>
        <taxon>Hyphomicrobiaceae</taxon>
        <taxon>Hyphomicrobium</taxon>
    </lineage>
</organism>
<accession>V5SI90</accession>
<keyword evidence="1" id="KW-0472">Membrane</keyword>
<protein>
    <submittedName>
        <fullName evidence="2">Uncharacterized protein</fullName>
    </submittedName>
</protein>
<feature type="transmembrane region" description="Helical" evidence="1">
    <location>
        <begin position="12"/>
        <end position="34"/>
    </location>
</feature>
<dbReference type="PATRIC" id="fig|1029756.8.peg.2372"/>
<sequence>MAAVSGKTSMSIIILLLIATAVGALVGLFLGGIITGTRTLAISAGLIATIVASIARYKAVFLGAGVGPDDSKVPGVVVVNAAIASIAGSLAAHDIANHIATPPSAILLGTFAGLLSAVLLALLMVTYHATSTAAR</sequence>
<dbReference type="RefSeq" id="WP_023787630.1">
    <property type="nucleotide sequence ID" value="NC_022997.1"/>
</dbReference>
<dbReference type="EMBL" id="CP006912">
    <property type="protein sequence ID" value="AHB50217.1"/>
    <property type="molecule type" value="Genomic_DNA"/>
</dbReference>
<dbReference type="AlphaFoldDB" id="V5SI90"/>
<feature type="transmembrane region" description="Helical" evidence="1">
    <location>
        <begin position="73"/>
        <end position="93"/>
    </location>
</feature>
<dbReference type="KEGG" id="hni:W911_11415"/>
<dbReference type="HOGENOM" id="CLU_1882929_0_0_5"/>
<evidence type="ECO:0000313" key="3">
    <source>
        <dbReference type="Proteomes" id="UP000018542"/>
    </source>
</evidence>
<dbReference type="OrthoDB" id="7933783at2"/>
<gene>
    <name evidence="2" type="ORF">W911_11415</name>
</gene>
<keyword evidence="3" id="KW-1185">Reference proteome</keyword>
<feature type="transmembrane region" description="Helical" evidence="1">
    <location>
        <begin position="105"/>
        <end position="127"/>
    </location>
</feature>
<name>V5SI90_9HYPH</name>
<feature type="transmembrane region" description="Helical" evidence="1">
    <location>
        <begin position="40"/>
        <end position="61"/>
    </location>
</feature>
<proteinExistence type="predicted"/>
<evidence type="ECO:0000313" key="2">
    <source>
        <dbReference type="EMBL" id="AHB50217.1"/>
    </source>
</evidence>